<keyword evidence="2" id="KW-1185">Reference proteome</keyword>
<sequence length="136" mass="16160">MRCSERMDMVIALLMGQEFHEVQCTRRMRANRGELQQLMRSLDKYMRRLLDRSRTKWCPVIFLQSLYANVFYMYEEYNERLSQIDEPLRMIEIHDKIFHELFGEDGHGYCLTYGSGVPRSAVYQKNAGPSEVSFNS</sequence>
<name>A0AAV6IP73_9ERIC</name>
<protein>
    <submittedName>
        <fullName evidence="1">Uncharacterized protein</fullName>
    </submittedName>
</protein>
<proteinExistence type="predicted"/>
<evidence type="ECO:0000313" key="2">
    <source>
        <dbReference type="Proteomes" id="UP000823749"/>
    </source>
</evidence>
<dbReference type="AlphaFoldDB" id="A0AAV6IP73"/>
<evidence type="ECO:0000313" key="1">
    <source>
        <dbReference type="EMBL" id="KAG5529247.1"/>
    </source>
</evidence>
<gene>
    <name evidence="1" type="ORF">RHGRI_029819</name>
</gene>
<dbReference type="Proteomes" id="UP000823749">
    <property type="component" value="Chromosome 10"/>
</dbReference>
<accession>A0AAV6IP73</accession>
<reference evidence="1" key="1">
    <citation type="submission" date="2020-08" db="EMBL/GenBank/DDBJ databases">
        <title>Plant Genome Project.</title>
        <authorList>
            <person name="Zhang R.-G."/>
        </authorList>
    </citation>
    <scope>NUCLEOTIDE SEQUENCE</scope>
    <source>
        <strain evidence="1">WSP0</strain>
        <tissue evidence="1">Leaf</tissue>
    </source>
</reference>
<comment type="caution">
    <text evidence="1">The sequence shown here is derived from an EMBL/GenBank/DDBJ whole genome shotgun (WGS) entry which is preliminary data.</text>
</comment>
<dbReference type="EMBL" id="JACTNZ010000010">
    <property type="protein sequence ID" value="KAG5529247.1"/>
    <property type="molecule type" value="Genomic_DNA"/>
</dbReference>
<organism evidence="1 2">
    <name type="scientific">Rhododendron griersonianum</name>
    <dbReference type="NCBI Taxonomy" id="479676"/>
    <lineage>
        <taxon>Eukaryota</taxon>
        <taxon>Viridiplantae</taxon>
        <taxon>Streptophyta</taxon>
        <taxon>Embryophyta</taxon>
        <taxon>Tracheophyta</taxon>
        <taxon>Spermatophyta</taxon>
        <taxon>Magnoliopsida</taxon>
        <taxon>eudicotyledons</taxon>
        <taxon>Gunneridae</taxon>
        <taxon>Pentapetalae</taxon>
        <taxon>asterids</taxon>
        <taxon>Ericales</taxon>
        <taxon>Ericaceae</taxon>
        <taxon>Ericoideae</taxon>
        <taxon>Rhodoreae</taxon>
        <taxon>Rhododendron</taxon>
    </lineage>
</organism>